<evidence type="ECO:0000256" key="5">
    <source>
        <dbReference type="ARBA" id="ARBA00006185"/>
    </source>
</evidence>
<accession>A0A9N8UVM3</accession>
<feature type="compositionally biased region" description="Low complexity" evidence="19">
    <location>
        <begin position="457"/>
        <end position="475"/>
    </location>
</feature>
<dbReference type="GO" id="GO:0005789">
    <property type="term" value="C:endoplasmic reticulum membrane"/>
    <property type="evidence" value="ECO:0007669"/>
    <property type="project" value="UniProtKB-SubCell"/>
</dbReference>
<evidence type="ECO:0000256" key="13">
    <source>
        <dbReference type="ARBA" id="ARBA00023136"/>
    </source>
</evidence>
<comment type="catalytic activity">
    <reaction evidence="17">
        <text>a 1,2-diacyl-sn-glycero-3-phosphocholine(in) = a 1,2-diacyl-sn-glycero-3-phosphocholine(out)</text>
        <dbReference type="Rhea" id="RHEA:38571"/>
        <dbReference type="ChEBI" id="CHEBI:57643"/>
    </reaction>
</comment>
<reference evidence="20" key="1">
    <citation type="submission" date="2021-06" db="EMBL/GenBank/DDBJ databases">
        <authorList>
            <person name="Kallberg Y."/>
            <person name="Tangrot J."/>
            <person name="Rosling A."/>
        </authorList>
    </citation>
    <scope>NUCLEOTIDE SEQUENCE</scope>
    <source>
        <strain evidence="20">AZ414A</strain>
    </source>
</reference>
<comment type="caution">
    <text evidence="20">The sequence shown here is derived from an EMBL/GenBank/DDBJ whole genome shotgun (WGS) entry which is preliminary data.</text>
</comment>
<keyword evidence="10 18" id="KW-0072">Autophagy</keyword>
<dbReference type="OrthoDB" id="2020634at2759"/>
<comment type="catalytic activity">
    <reaction evidence="14">
        <text>a 1,2-diacyl-sn-glycero-3-phospho-L-serine(in) = a 1,2-diacyl-sn-glycero-3-phospho-L-serine(out)</text>
        <dbReference type="Rhea" id="RHEA:38663"/>
        <dbReference type="ChEBI" id="CHEBI:57262"/>
    </reaction>
</comment>
<keyword evidence="8" id="KW-0812">Transmembrane</keyword>
<evidence type="ECO:0000256" key="1">
    <source>
        <dbReference type="ARBA" id="ARBA00004439"/>
    </source>
</evidence>
<protein>
    <recommendedName>
        <fullName evidence="6 18">Autophagy-related protein 9</fullName>
    </recommendedName>
</protein>
<comment type="similarity">
    <text evidence="5 18">Belongs to the ATG9 family.</text>
</comment>
<name>A0A9N8UVM3_9GLOM</name>
<keyword evidence="21" id="KW-1185">Reference proteome</keyword>
<keyword evidence="13" id="KW-0472">Membrane</keyword>
<dbReference type="GO" id="GO:0000422">
    <property type="term" value="P:autophagy of mitochondrion"/>
    <property type="evidence" value="ECO:0007669"/>
    <property type="project" value="TreeGrafter"/>
</dbReference>
<dbReference type="GO" id="GO:0000139">
    <property type="term" value="C:Golgi membrane"/>
    <property type="evidence" value="ECO:0007669"/>
    <property type="project" value="UniProtKB-SubCell"/>
</dbReference>
<dbReference type="GO" id="GO:0061709">
    <property type="term" value="P:reticulophagy"/>
    <property type="evidence" value="ECO:0007669"/>
    <property type="project" value="TreeGrafter"/>
</dbReference>
<dbReference type="GO" id="GO:0005776">
    <property type="term" value="C:autophagosome"/>
    <property type="evidence" value="ECO:0007669"/>
    <property type="project" value="TreeGrafter"/>
</dbReference>
<dbReference type="GO" id="GO:0030659">
    <property type="term" value="C:cytoplasmic vesicle membrane"/>
    <property type="evidence" value="ECO:0007669"/>
    <property type="project" value="UniProtKB-SubCell"/>
</dbReference>
<dbReference type="InterPro" id="IPR007241">
    <property type="entry name" value="Autophagy-rel_prot_9"/>
</dbReference>
<evidence type="ECO:0000256" key="19">
    <source>
        <dbReference type="SAM" id="MobiDB-lite"/>
    </source>
</evidence>
<evidence type="ECO:0000256" key="12">
    <source>
        <dbReference type="ARBA" id="ARBA00023055"/>
    </source>
</evidence>
<dbReference type="Proteomes" id="UP000789706">
    <property type="component" value="Unassembled WGS sequence"/>
</dbReference>
<sequence length="1025" mass="119275">MENVKDYNELVLWKVEVSQEKLNKSLTKIEIEKLGGREMELLISLGEGYVFLDETINIIIQITDKCQECIKIQPRQNDGCGGTLLTYDRMTGYSIEGISLTNSDISNRPEIIPSLIKDLMQKMFILIRSPPYSGKTSLAQILENCLVQSQHFSEYRVIRISILWASAVKMKCNWETFGTVWKKIIGKLQWNFWNTIKANLQGSSNVYIIMFGAYGYGANSAGLSTPVTISEENSKSLFDIKFTDYELEDYVKIFCDRYFLLLDNNILNDIISKFSKYIQKATAGHAGLFRHRLHNIKMQWSENVLIWKDIFANVMEVTIIPKLPPSLLYNFIEKTFTAICHGQNGKILKTLRFGTDGSLLEQTWQKDGRDMGRDLYKIYKVTIETEHDLSFSTRDFVVEGIELDGYGERTEFWETEIDKWNDMSIFNRFQANDTPYVEYKDEEDPEEGASDNFILRPTTTSIPSSSRNKSPKVSSFQPFTANRQQQRYQQVYSYYIGKGIYCILLKRFLNVLTLGFVMGFSTFLLGCVDYSLVRHSHSLTEVIIPKCLSHIFWMFQIIRFLLDIPRLIDMYNFYTYLLKIEDADMQTVSWQHVVNKIIQIKDNNPTTSRGSNINIPQQRLDAINITNRIMRQENYLVALFNKELLNLTIPIPIPFFQKRNILTKTLEWNLNWCILNYIFNDKGQVRKRFITKNSERDKLVKELEFRSNPGSFFSRKWSRYARWKFREFNELPHLFNQRISKILVLASYIDPELLIFEISNGRSVLFYTGIFIPILVVTRSTIPDEHIIFDPEERLKKVVEHTHYAPNGWTDRMHTDGVRKEFSELFVGKVMLDVQEILSVIFTPFILWLSLPDCKFTVHIDGLEYVCSFAVFDFKRHGNLKYGAPVEVNNEYYLSKDGKMEKSFLNFKANHPDWEPADPTGSLYLNNLSRLTEVNNHVRPQHRSNYSGRIPALDSIIKPNNNNNRRSGNIHFQNGQEFYAASDMSDSYSGADIPLTESIDQDRPRNDGVIGLLNQFYKEINHSSM</sequence>
<evidence type="ECO:0000313" key="21">
    <source>
        <dbReference type="Proteomes" id="UP000789706"/>
    </source>
</evidence>
<proteinExistence type="inferred from homology"/>
<evidence type="ECO:0000256" key="11">
    <source>
        <dbReference type="ARBA" id="ARBA00023034"/>
    </source>
</evidence>
<comment type="function">
    <text evidence="18">Phospholipid scramblase involved in autophagy. Cycles between the preautophagosomal structure/phagophore assembly site (PAS) and the cytoplasmic vesicle pool and supplies membrane for the growing autophagosome. Lipid scramblase activity plays a key role in preautophagosomal structure/phagophore assembly by distributing the phospholipids that arrive through ATG2 from the cytoplasmic to the luminal leaflet of the bilayer, thereby driving autophagosomal membrane expansion.</text>
</comment>
<evidence type="ECO:0000256" key="14">
    <source>
        <dbReference type="ARBA" id="ARBA00024479"/>
    </source>
</evidence>
<dbReference type="Pfam" id="PF04109">
    <property type="entry name" value="ATG9"/>
    <property type="match status" value="2"/>
</dbReference>
<dbReference type="PANTHER" id="PTHR13038:SF10">
    <property type="entry name" value="AUTOPHAGY-RELATED PROTEIN 9"/>
    <property type="match status" value="1"/>
</dbReference>
<keyword evidence="12 18" id="KW-0445">Lipid transport</keyword>
<feature type="compositionally biased region" description="Acidic residues" evidence="19">
    <location>
        <begin position="440"/>
        <end position="449"/>
    </location>
</feature>
<evidence type="ECO:0000256" key="2">
    <source>
        <dbReference type="ARBA" id="ARBA00004477"/>
    </source>
</evidence>
<evidence type="ECO:0000256" key="7">
    <source>
        <dbReference type="ARBA" id="ARBA00022448"/>
    </source>
</evidence>
<dbReference type="GO" id="GO:0006869">
    <property type="term" value="P:lipid transport"/>
    <property type="evidence" value="ECO:0007669"/>
    <property type="project" value="UniProtKB-KW"/>
</dbReference>
<comment type="subcellular location">
    <subcellularLocation>
        <location evidence="1">Cytoplasmic vesicle membrane</location>
        <topology evidence="1">Multi-pass membrane protein</topology>
    </subcellularLocation>
    <subcellularLocation>
        <location evidence="2">Endoplasmic reticulum membrane</location>
        <topology evidence="2">Multi-pass membrane protein</topology>
    </subcellularLocation>
    <subcellularLocation>
        <location evidence="4">Golgi apparatus membrane</location>
        <topology evidence="4">Multi-pass membrane protein</topology>
    </subcellularLocation>
    <subcellularLocation>
        <location evidence="3 18">Preautophagosomal structure membrane</location>
        <topology evidence="3 18">Multi-pass membrane protein</topology>
    </subcellularLocation>
</comment>
<evidence type="ECO:0000256" key="17">
    <source>
        <dbReference type="ARBA" id="ARBA00024631"/>
    </source>
</evidence>
<evidence type="ECO:0000256" key="18">
    <source>
        <dbReference type="RuleBase" id="RU364027"/>
    </source>
</evidence>
<keyword evidence="7 18" id="KW-0813">Transport</keyword>
<keyword evidence="9" id="KW-1133">Transmembrane helix</keyword>
<dbReference type="GO" id="GO:0034727">
    <property type="term" value="P:piecemeal microautophagy of the nucleus"/>
    <property type="evidence" value="ECO:0007669"/>
    <property type="project" value="TreeGrafter"/>
</dbReference>
<evidence type="ECO:0000313" key="20">
    <source>
        <dbReference type="EMBL" id="CAG8433355.1"/>
    </source>
</evidence>
<dbReference type="EMBL" id="CAJVPK010000014">
    <property type="protein sequence ID" value="CAG8433355.1"/>
    <property type="molecule type" value="Genomic_DNA"/>
</dbReference>
<evidence type="ECO:0000256" key="4">
    <source>
        <dbReference type="ARBA" id="ARBA00004653"/>
    </source>
</evidence>
<evidence type="ECO:0000256" key="6">
    <source>
        <dbReference type="ARBA" id="ARBA00018074"/>
    </source>
</evidence>
<dbReference type="PANTHER" id="PTHR13038">
    <property type="entry name" value="APG9 AUTOPHAGY 9"/>
    <property type="match status" value="1"/>
</dbReference>
<evidence type="ECO:0000256" key="16">
    <source>
        <dbReference type="ARBA" id="ARBA00024621"/>
    </source>
</evidence>
<feature type="region of interest" description="Disordered" evidence="19">
    <location>
        <begin position="439"/>
        <end position="476"/>
    </location>
</feature>
<dbReference type="GO" id="GO:0034497">
    <property type="term" value="P:protein localization to phagophore assembly site"/>
    <property type="evidence" value="ECO:0007669"/>
    <property type="project" value="TreeGrafter"/>
</dbReference>
<evidence type="ECO:0000256" key="3">
    <source>
        <dbReference type="ARBA" id="ARBA00004511"/>
    </source>
</evidence>
<gene>
    <name evidence="20" type="ORF">DEBURN_LOCUS430</name>
</gene>
<evidence type="ECO:0000256" key="8">
    <source>
        <dbReference type="ARBA" id="ARBA00022692"/>
    </source>
</evidence>
<comment type="catalytic activity">
    <reaction evidence="16">
        <text>a 1,2-diacyl-sn-glycero-3-phospho-(1D-myo-inositol-3-phosphate)(in) = a 1,2-diacyl-sn-glycero-3-phospho-(1D-myo-inositol-3-phosphate)(out)</text>
        <dbReference type="Rhea" id="RHEA:67920"/>
        <dbReference type="ChEBI" id="CHEBI:58088"/>
    </reaction>
</comment>
<evidence type="ECO:0000256" key="9">
    <source>
        <dbReference type="ARBA" id="ARBA00022989"/>
    </source>
</evidence>
<comment type="catalytic activity">
    <reaction evidence="15">
        <text>a 1,2-diacyl-sn-glycero-3-phosphoethanolamine(in) = a 1,2-diacyl-sn-glycero-3-phosphoethanolamine(out)</text>
        <dbReference type="Rhea" id="RHEA:38895"/>
        <dbReference type="ChEBI" id="CHEBI:64612"/>
    </reaction>
</comment>
<evidence type="ECO:0000256" key="15">
    <source>
        <dbReference type="ARBA" id="ARBA00024615"/>
    </source>
</evidence>
<keyword evidence="11" id="KW-0333">Golgi apparatus</keyword>
<evidence type="ECO:0000256" key="10">
    <source>
        <dbReference type="ARBA" id="ARBA00023006"/>
    </source>
</evidence>
<organism evidence="20 21">
    <name type="scientific">Diversispora eburnea</name>
    <dbReference type="NCBI Taxonomy" id="1213867"/>
    <lineage>
        <taxon>Eukaryota</taxon>
        <taxon>Fungi</taxon>
        <taxon>Fungi incertae sedis</taxon>
        <taxon>Mucoromycota</taxon>
        <taxon>Glomeromycotina</taxon>
        <taxon>Glomeromycetes</taxon>
        <taxon>Diversisporales</taxon>
        <taxon>Diversisporaceae</taxon>
        <taxon>Diversispora</taxon>
    </lineage>
</organism>
<dbReference type="AlphaFoldDB" id="A0A9N8UVM3"/>
<dbReference type="GO" id="GO:0034045">
    <property type="term" value="C:phagophore assembly site membrane"/>
    <property type="evidence" value="ECO:0007669"/>
    <property type="project" value="UniProtKB-SubCell"/>
</dbReference>